<dbReference type="GO" id="GO:0016989">
    <property type="term" value="F:sigma factor antagonist activity"/>
    <property type="evidence" value="ECO:0007669"/>
    <property type="project" value="InterPro"/>
</dbReference>
<dbReference type="InterPro" id="IPR003594">
    <property type="entry name" value="HATPase_dom"/>
</dbReference>
<reference evidence="10" key="1">
    <citation type="submission" date="2015-01" db="EMBL/GenBank/DDBJ databases">
        <authorList>
            <person name="Manzoor Shahid"/>
            <person name="Zubair Saima"/>
        </authorList>
    </citation>
    <scope>NUCLEOTIDE SEQUENCE [LARGE SCALE GENOMIC DNA]</scope>
    <source>
        <strain evidence="10">Sp3</strain>
    </source>
</reference>
<comment type="catalytic activity">
    <reaction evidence="7">
        <text>L-seryl-[protein] + ATP = O-phospho-L-seryl-[protein] + ADP + H(+)</text>
        <dbReference type="Rhea" id="RHEA:17989"/>
        <dbReference type="Rhea" id="RHEA-COMP:9863"/>
        <dbReference type="Rhea" id="RHEA-COMP:11604"/>
        <dbReference type="ChEBI" id="CHEBI:15378"/>
        <dbReference type="ChEBI" id="CHEBI:29999"/>
        <dbReference type="ChEBI" id="CHEBI:30616"/>
        <dbReference type="ChEBI" id="CHEBI:83421"/>
        <dbReference type="ChEBI" id="CHEBI:456216"/>
        <dbReference type="EC" id="2.7.11.1"/>
    </reaction>
</comment>
<dbReference type="PANTHER" id="PTHR35526:SF3">
    <property type="entry name" value="ANTI-SIGMA-F FACTOR RSBW"/>
    <property type="match status" value="1"/>
</dbReference>
<gene>
    <name evidence="7 9" type="primary">spoIIAB</name>
    <name evidence="9" type="ORF">SSCH_50018</name>
</gene>
<comment type="function">
    <text evidence="7">Binds to sigma F and blocks its ability to form an RNA polymerase holoenzyme (E-sigma F). Phosphorylates SpoIIAA on a serine residue. This phosphorylation may enable SpoIIAA to act as an anti-anti-sigma factor that counteracts SpoIIAB and thus releases sigma F from inhibition.</text>
</comment>
<dbReference type="InterPro" id="IPR036890">
    <property type="entry name" value="HATPase_C_sf"/>
</dbReference>
<evidence type="ECO:0000313" key="9">
    <source>
        <dbReference type="EMBL" id="CEO89481.1"/>
    </source>
</evidence>
<dbReference type="GO" id="GO:0030435">
    <property type="term" value="P:sporulation resulting in formation of a cellular spore"/>
    <property type="evidence" value="ECO:0007669"/>
    <property type="project" value="UniProtKB-KW"/>
</dbReference>
<feature type="domain" description="Histidine kinase/HSP90-like ATPase" evidence="8">
    <location>
        <begin position="37"/>
        <end position="139"/>
    </location>
</feature>
<dbReference type="InterPro" id="IPR050267">
    <property type="entry name" value="Anti-sigma-factor_SerPK"/>
</dbReference>
<dbReference type="GO" id="GO:0042174">
    <property type="term" value="P:negative regulation of sporulation resulting in formation of a cellular spore"/>
    <property type="evidence" value="ECO:0007669"/>
    <property type="project" value="InterPro"/>
</dbReference>
<dbReference type="Pfam" id="PF13581">
    <property type="entry name" value="HATPase_c_2"/>
    <property type="match status" value="1"/>
</dbReference>
<dbReference type="Proteomes" id="UP000046155">
    <property type="component" value="Unassembled WGS sequence"/>
</dbReference>
<dbReference type="GO" id="GO:0106310">
    <property type="term" value="F:protein serine kinase activity"/>
    <property type="evidence" value="ECO:0007669"/>
    <property type="project" value="RHEA"/>
</dbReference>
<proteinExistence type="inferred from homology"/>
<dbReference type="GO" id="GO:0030436">
    <property type="term" value="P:asexual sporulation"/>
    <property type="evidence" value="ECO:0007669"/>
    <property type="project" value="UniProtKB-UniRule"/>
</dbReference>
<comment type="catalytic activity">
    <reaction evidence="7">
        <text>L-threonyl-[protein] + ATP = O-phospho-L-threonyl-[protein] + ADP + H(+)</text>
        <dbReference type="Rhea" id="RHEA:46608"/>
        <dbReference type="Rhea" id="RHEA-COMP:11060"/>
        <dbReference type="Rhea" id="RHEA-COMP:11605"/>
        <dbReference type="ChEBI" id="CHEBI:15378"/>
        <dbReference type="ChEBI" id="CHEBI:30013"/>
        <dbReference type="ChEBI" id="CHEBI:30616"/>
        <dbReference type="ChEBI" id="CHEBI:61977"/>
        <dbReference type="ChEBI" id="CHEBI:456216"/>
        <dbReference type="EC" id="2.7.11.1"/>
    </reaction>
</comment>
<dbReference type="GO" id="GO:0004674">
    <property type="term" value="F:protein serine/threonine kinase activity"/>
    <property type="evidence" value="ECO:0007669"/>
    <property type="project" value="UniProtKB-KW"/>
</dbReference>
<protein>
    <recommendedName>
        <fullName evidence="7">Anti-sigma F factor</fullName>
        <ecNumber evidence="7">2.7.11.1</ecNumber>
    </recommendedName>
    <alternativeName>
        <fullName evidence="7">Stage II sporulation protein AB</fullName>
    </alternativeName>
</protein>
<dbReference type="EC" id="2.7.11.1" evidence="7"/>
<dbReference type="OrthoDB" id="9768808at2"/>
<evidence type="ECO:0000256" key="2">
    <source>
        <dbReference type="ARBA" id="ARBA00022679"/>
    </source>
</evidence>
<evidence type="ECO:0000259" key="8">
    <source>
        <dbReference type="SMART" id="SM00387"/>
    </source>
</evidence>
<keyword evidence="5 7" id="KW-0067">ATP-binding</keyword>
<evidence type="ECO:0000256" key="5">
    <source>
        <dbReference type="ARBA" id="ARBA00022840"/>
    </source>
</evidence>
<keyword evidence="10" id="KW-1185">Reference proteome</keyword>
<dbReference type="Gene3D" id="3.30.565.10">
    <property type="entry name" value="Histidine kinase-like ATPase, C-terminal domain"/>
    <property type="match status" value="1"/>
</dbReference>
<keyword evidence="1 7" id="KW-0723">Serine/threonine-protein kinase</keyword>
<dbReference type="EMBL" id="CDRZ01000247">
    <property type="protein sequence ID" value="CEO89481.1"/>
    <property type="molecule type" value="Genomic_DNA"/>
</dbReference>
<organism evidence="9 10">
    <name type="scientific">Syntrophaceticus schinkii</name>
    <dbReference type="NCBI Taxonomy" id="499207"/>
    <lineage>
        <taxon>Bacteria</taxon>
        <taxon>Bacillati</taxon>
        <taxon>Bacillota</taxon>
        <taxon>Clostridia</taxon>
        <taxon>Thermoanaerobacterales</taxon>
        <taxon>Thermoanaerobacterales Family III. Incertae Sedis</taxon>
        <taxon>Syntrophaceticus</taxon>
    </lineage>
</organism>
<sequence>MKMRNRMKLELLSLPGNVRLARVAVAAFASEVDYNVSDLEEIKVAVSEAVSNAITHGYQNEPDGVITLTATLFDNSLEIVIEDEGKGIEDIEEALQSTSSDPERMGLGFVFMRSFMDEVDVASEAGQGTRVILRKNLPGEIHAET</sequence>
<dbReference type="PANTHER" id="PTHR35526">
    <property type="entry name" value="ANTI-SIGMA-F FACTOR RSBW-RELATED"/>
    <property type="match status" value="1"/>
</dbReference>
<dbReference type="NCBIfam" id="TIGR01925">
    <property type="entry name" value="spIIAB"/>
    <property type="match status" value="1"/>
</dbReference>
<evidence type="ECO:0000313" key="10">
    <source>
        <dbReference type="Proteomes" id="UP000046155"/>
    </source>
</evidence>
<evidence type="ECO:0000256" key="7">
    <source>
        <dbReference type="HAMAP-Rule" id="MF_00637"/>
    </source>
</evidence>
<comment type="similarity">
    <text evidence="7">Belongs to the anti-sigma-factor family.</text>
</comment>
<name>A0A0B7MNC5_9FIRM</name>
<evidence type="ECO:0000256" key="6">
    <source>
        <dbReference type="ARBA" id="ARBA00022969"/>
    </source>
</evidence>
<keyword evidence="6 7" id="KW-0749">Sporulation</keyword>
<dbReference type="SUPFAM" id="SSF55874">
    <property type="entry name" value="ATPase domain of HSP90 chaperone/DNA topoisomerase II/histidine kinase"/>
    <property type="match status" value="1"/>
</dbReference>
<dbReference type="InterPro" id="IPR010194">
    <property type="entry name" value="Anti-sigma_F"/>
</dbReference>
<dbReference type="AlphaFoldDB" id="A0A0B7MNC5"/>
<dbReference type="RefSeq" id="WP_044665416.1">
    <property type="nucleotide sequence ID" value="NZ_CDRZ01000247.1"/>
</dbReference>
<keyword evidence="2 7" id="KW-0808">Transferase</keyword>
<dbReference type="HAMAP" id="MF_00637">
    <property type="entry name" value="Anti_sigma_F"/>
    <property type="match status" value="1"/>
</dbReference>
<evidence type="ECO:0000256" key="3">
    <source>
        <dbReference type="ARBA" id="ARBA00022741"/>
    </source>
</evidence>
<keyword evidence="4 7" id="KW-0418">Kinase</keyword>
<dbReference type="GO" id="GO:0005524">
    <property type="term" value="F:ATP binding"/>
    <property type="evidence" value="ECO:0007669"/>
    <property type="project" value="UniProtKB-KW"/>
</dbReference>
<accession>A0A0B7MNC5</accession>
<evidence type="ECO:0000256" key="1">
    <source>
        <dbReference type="ARBA" id="ARBA00022527"/>
    </source>
</evidence>
<evidence type="ECO:0000256" key="4">
    <source>
        <dbReference type="ARBA" id="ARBA00022777"/>
    </source>
</evidence>
<dbReference type="SMART" id="SM00387">
    <property type="entry name" value="HATPase_c"/>
    <property type="match status" value="1"/>
</dbReference>
<keyword evidence="3 7" id="KW-0547">Nucleotide-binding</keyword>